<gene>
    <name evidence="2" type="ORF">PBS001_LOCUS8</name>
    <name evidence="1" type="ORF">PBS003_LOCUS6969</name>
</gene>
<accession>A0AAU9L9B7</accession>
<dbReference type="EMBL" id="CAKKTJ010000324">
    <property type="protein sequence ID" value="CAH0480346.1"/>
    <property type="molecule type" value="Genomic_DNA"/>
</dbReference>
<evidence type="ECO:0000313" key="3">
    <source>
        <dbReference type="Proteomes" id="UP001158986"/>
    </source>
</evidence>
<protein>
    <submittedName>
        <fullName evidence="1">Uncharacterized protein</fullName>
    </submittedName>
</protein>
<dbReference type="Proteomes" id="UP001160483">
    <property type="component" value="Unassembled WGS sequence"/>
</dbReference>
<dbReference type="AlphaFoldDB" id="A0AAU9L9B7"/>
<evidence type="ECO:0000313" key="2">
    <source>
        <dbReference type="EMBL" id="CAH0513190.1"/>
    </source>
</evidence>
<organism evidence="1 4">
    <name type="scientific">Peronospora belbahrii</name>
    <dbReference type="NCBI Taxonomy" id="622444"/>
    <lineage>
        <taxon>Eukaryota</taxon>
        <taxon>Sar</taxon>
        <taxon>Stramenopiles</taxon>
        <taxon>Oomycota</taxon>
        <taxon>Peronosporomycetes</taxon>
        <taxon>Peronosporales</taxon>
        <taxon>Peronosporaceae</taxon>
        <taxon>Peronospora</taxon>
    </lineage>
</organism>
<evidence type="ECO:0000313" key="4">
    <source>
        <dbReference type="Proteomes" id="UP001160483"/>
    </source>
</evidence>
<reference evidence="1 3" key="1">
    <citation type="submission" date="2021-11" db="EMBL/GenBank/DDBJ databases">
        <authorList>
            <person name="Islam A."/>
            <person name="Islam S."/>
            <person name="Flora M.S."/>
            <person name="Rahman M."/>
            <person name="Ziaur R.M."/>
            <person name="Epstein J.H."/>
            <person name="Hassan M."/>
            <person name="Klassen M."/>
            <person name="Woodard K."/>
            <person name="Webb A."/>
            <person name="Webby R.J."/>
            <person name="El Zowalaty M.E."/>
        </authorList>
    </citation>
    <scope>NUCLEOTIDE SEQUENCE</scope>
    <source>
        <strain evidence="2">Pbs1</strain>
        <strain evidence="1">Pbs3</strain>
    </source>
</reference>
<proteinExistence type="predicted"/>
<dbReference type="EMBL" id="CAKLCB010000001">
    <property type="protein sequence ID" value="CAH0513190.1"/>
    <property type="molecule type" value="Genomic_DNA"/>
</dbReference>
<name>A0AAU9L9B7_9STRA</name>
<evidence type="ECO:0000313" key="1">
    <source>
        <dbReference type="EMBL" id="CAH0480346.1"/>
    </source>
</evidence>
<dbReference type="Proteomes" id="UP001158986">
    <property type="component" value="Unassembled WGS sequence"/>
</dbReference>
<sequence length="82" mass="9367">MPPATLPNGDRKEVGRVLPVIGNKFGIMNNGEAGIDCQRSLWIKHNRGKFWAELNEASRVKLHENKFRSLEHLKAKQRFGMP</sequence>
<comment type="caution">
    <text evidence="1">The sequence shown here is derived from an EMBL/GenBank/DDBJ whole genome shotgun (WGS) entry which is preliminary data.</text>
</comment>
<keyword evidence="3" id="KW-1185">Reference proteome</keyword>